<proteinExistence type="predicted"/>
<dbReference type="AlphaFoldDB" id="J3N2Q8"/>
<dbReference type="HOGENOM" id="CLU_1996120_0_0_1"/>
<protein>
    <submittedName>
        <fullName evidence="1">Uncharacterized protein</fullName>
    </submittedName>
</protein>
<keyword evidence="2" id="KW-1185">Reference proteome</keyword>
<evidence type="ECO:0000313" key="2">
    <source>
        <dbReference type="Proteomes" id="UP000006038"/>
    </source>
</evidence>
<dbReference type="Proteomes" id="UP000006038">
    <property type="component" value="Chromosome 10"/>
</dbReference>
<dbReference type="EnsemblPlants" id="OB10G18060.1">
    <property type="protein sequence ID" value="OB10G18060.1"/>
    <property type="gene ID" value="OB10G18060"/>
</dbReference>
<organism evidence="1">
    <name type="scientific">Oryza brachyantha</name>
    <name type="common">malo sina</name>
    <dbReference type="NCBI Taxonomy" id="4533"/>
    <lineage>
        <taxon>Eukaryota</taxon>
        <taxon>Viridiplantae</taxon>
        <taxon>Streptophyta</taxon>
        <taxon>Embryophyta</taxon>
        <taxon>Tracheophyta</taxon>
        <taxon>Spermatophyta</taxon>
        <taxon>Magnoliopsida</taxon>
        <taxon>Liliopsida</taxon>
        <taxon>Poales</taxon>
        <taxon>Poaceae</taxon>
        <taxon>BOP clade</taxon>
        <taxon>Oryzoideae</taxon>
        <taxon>Oryzeae</taxon>
        <taxon>Oryzinae</taxon>
        <taxon>Oryza</taxon>
    </lineage>
</organism>
<dbReference type="Pfam" id="PF07224">
    <property type="entry name" value="Chlorophyllase"/>
    <property type="match status" value="1"/>
</dbReference>
<dbReference type="InterPro" id="IPR017395">
    <property type="entry name" value="Chlorophyllase-like"/>
</dbReference>
<name>J3N2Q8_ORYBR</name>
<dbReference type="STRING" id="4533.J3N2Q8"/>
<evidence type="ECO:0000313" key="1">
    <source>
        <dbReference type="EnsemblPlants" id="OB10G18060.1"/>
    </source>
</evidence>
<sequence length="125" mass="13534">MRRFVGGAMVAFLKRWVGGEPGLLDGIRARPETAPVALSVVEFRDGGDDDDRNSCTALPLSKTPSPPCLLTTPTTSLSQRQYQITTESRLCIIFDSLANPLIPPPMAYPFKLVKLLPPTPPTPTA</sequence>
<dbReference type="Gramene" id="OB10G18060.1">
    <property type="protein sequence ID" value="OB10G18060.1"/>
    <property type="gene ID" value="OB10G18060"/>
</dbReference>
<reference evidence="1" key="1">
    <citation type="journal article" date="2013" name="Nat. Commun.">
        <title>Whole-genome sequencing of Oryza brachyantha reveals mechanisms underlying Oryza genome evolution.</title>
        <authorList>
            <person name="Chen J."/>
            <person name="Huang Q."/>
            <person name="Gao D."/>
            <person name="Wang J."/>
            <person name="Lang Y."/>
            <person name="Liu T."/>
            <person name="Li B."/>
            <person name="Bai Z."/>
            <person name="Luis Goicoechea J."/>
            <person name="Liang C."/>
            <person name="Chen C."/>
            <person name="Zhang W."/>
            <person name="Sun S."/>
            <person name="Liao Y."/>
            <person name="Zhang X."/>
            <person name="Yang L."/>
            <person name="Song C."/>
            <person name="Wang M."/>
            <person name="Shi J."/>
            <person name="Liu G."/>
            <person name="Liu J."/>
            <person name="Zhou H."/>
            <person name="Zhou W."/>
            <person name="Yu Q."/>
            <person name="An N."/>
            <person name="Chen Y."/>
            <person name="Cai Q."/>
            <person name="Wang B."/>
            <person name="Liu B."/>
            <person name="Min J."/>
            <person name="Huang Y."/>
            <person name="Wu H."/>
            <person name="Li Z."/>
            <person name="Zhang Y."/>
            <person name="Yin Y."/>
            <person name="Song W."/>
            <person name="Jiang J."/>
            <person name="Jackson S.A."/>
            <person name="Wing R.A."/>
            <person name="Wang J."/>
            <person name="Chen M."/>
        </authorList>
    </citation>
    <scope>NUCLEOTIDE SEQUENCE [LARGE SCALE GENOMIC DNA]</scope>
    <source>
        <strain evidence="1">cv. IRGC 101232</strain>
    </source>
</reference>
<reference evidence="1" key="2">
    <citation type="submission" date="2013-04" db="UniProtKB">
        <authorList>
            <consortium name="EnsemblPlants"/>
        </authorList>
    </citation>
    <scope>IDENTIFICATION</scope>
</reference>
<accession>J3N2Q8</accession>